<dbReference type="AlphaFoldDB" id="A0A7K9DB67"/>
<gene>
    <name evidence="9" type="primary">Mblac1</name>
    <name evidence="9" type="ORF">HEMCOM_R15295</name>
</gene>
<evidence type="ECO:0000256" key="2">
    <source>
        <dbReference type="ARBA" id="ARBA00006759"/>
    </source>
</evidence>
<dbReference type="InterPro" id="IPR036866">
    <property type="entry name" value="RibonucZ/Hydroxyglut_hydro"/>
</dbReference>
<dbReference type="InterPro" id="IPR001279">
    <property type="entry name" value="Metallo-B-lactamas"/>
</dbReference>
<organism evidence="9 10">
    <name type="scientific">Hemiprocne comata</name>
    <dbReference type="NCBI Taxonomy" id="243314"/>
    <lineage>
        <taxon>Eukaryota</taxon>
        <taxon>Metazoa</taxon>
        <taxon>Chordata</taxon>
        <taxon>Craniata</taxon>
        <taxon>Vertebrata</taxon>
        <taxon>Euteleostomi</taxon>
        <taxon>Archelosauria</taxon>
        <taxon>Archosauria</taxon>
        <taxon>Dinosauria</taxon>
        <taxon>Saurischia</taxon>
        <taxon>Theropoda</taxon>
        <taxon>Coelurosauria</taxon>
        <taxon>Aves</taxon>
        <taxon>Neognathae</taxon>
        <taxon>Neoaves</taxon>
        <taxon>Strisores</taxon>
        <taxon>Apodiformes</taxon>
        <taxon>Apodidae</taxon>
        <taxon>Hemiprocninae</taxon>
        <taxon>Hemiprocne</taxon>
    </lineage>
</organism>
<evidence type="ECO:0000256" key="6">
    <source>
        <dbReference type="ARBA" id="ARBA00044690"/>
    </source>
</evidence>
<comment type="subcellular location">
    <subcellularLocation>
        <location evidence="1">Cytoplasm</location>
        <location evidence="1">Cytosol</location>
    </subcellularLocation>
</comment>
<evidence type="ECO:0000256" key="5">
    <source>
        <dbReference type="ARBA" id="ARBA00032988"/>
    </source>
</evidence>
<comment type="catalytic activity">
    <reaction evidence="6">
        <text>a ribonucleotidyl-ribonucleotide-RNA + H2O = a 3'-end ribonucleotide-RNA + a 5'-end 5'-phospho-ribonucleoside-RNA + H(+)</text>
        <dbReference type="Rhea" id="RHEA:68096"/>
        <dbReference type="Rhea" id="RHEA-COMP:15179"/>
        <dbReference type="Rhea" id="RHEA-COMP:17355"/>
        <dbReference type="Rhea" id="RHEA-COMP:17428"/>
        <dbReference type="ChEBI" id="CHEBI:15377"/>
        <dbReference type="ChEBI" id="CHEBI:15378"/>
        <dbReference type="ChEBI" id="CHEBI:74896"/>
        <dbReference type="ChEBI" id="CHEBI:138282"/>
        <dbReference type="ChEBI" id="CHEBI:173118"/>
    </reaction>
    <physiologicalReaction direction="left-to-right" evidence="6">
        <dbReference type="Rhea" id="RHEA:68097"/>
    </physiologicalReaction>
</comment>
<feature type="domain" description="Metallo-beta-lactamase" evidence="8">
    <location>
        <begin position="18"/>
        <end position="77"/>
    </location>
</feature>
<dbReference type="Gene3D" id="3.60.15.10">
    <property type="entry name" value="Ribonuclease Z/Hydroxyacylglutathione hydrolase-like"/>
    <property type="match status" value="1"/>
</dbReference>
<proteinExistence type="inferred from homology"/>
<dbReference type="PANTHER" id="PTHR23200:SF48">
    <property type="entry name" value="METALLO-BETA-LACTAMASE DOMAIN-CONTAINING PROTEIN 1"/>
    <property type="match status" value="1"/>
</dbReference>
<dbReference type="Proteomes" id="UP000518305">
    <property type="component" value="Unassembled WGS sequence"/>
</dbReference>
<feature type="non-terminal residue" evidence="9">
    <location>
        <position position="78"/>
    </location>
</feature>
<sequence length="78" mass="8346">LQEGFTTRHPDGTFRAGGSITLISGGPVTALVDTGGPWDHRRLLRLLATQGLSPDHVTHLVCTHGHSDHVGNINLFRG</sequence>
<protein>
    <recommendedName>
        <fullName evidence="4">Metallo-beta-lactamase domain-containing protein 1</fullName>
    </recommendedName>
    <alternativeName>
        <fullName evidence="5">Endoribonuclease MBLAC1</fullName>
    </alternativeName>
</protein>
<evidence type="ECO:0000313" key="10">
    <source>
        <dbReference type="Proteomes" id="UP000518305"/>
    </source>
</evidence>
<evidence type="ECO:0000313" key="9">
    <source>
        <dbReference type="EMBL" id="NXG60835.1"/>
    </source>
</evidence>
<comment type="subunit">
    <text evidence="3">Homodimer.</text>
</comment>
<evidence type="ECO:0000259" key="8">
    <source>
        <dbReference type="Pfam" id="PF00753"/>
    </source>
</evidence>
<evidence type="ECO:0000256" key="7">
    <source>
        <dbReference type="ARBA" id="ARBA00045869"/>
    </source>
</evidence>
<feature type="non-terminal residue" evidence="9">
    <location>
        <position position="1"/>
    </location>
</feature>
<comment type="caution">
    <text evidence="9">The sequence shown here is derived from an EMBL/GenBank/DDBJ whole genome shotgun (WGS) entry which is preliminary data.</text>
</comment>
<dbReference type="PANTHER" id="PTHR23200">
    <property type="entry name" value="METALLO-BETA-LACTAMASE DOMAIN-CONTAINING PROTEIN 1"/>
    <property type="match status" value="1"/>
</dbReference>
<comment type="similarity">
    <text evidence="2">Belongs to the metallo-beta-lactamase superfamily. Glyoxalase II family.</text>
</comment>
<name>A0A7K9DB67_9AVES</name>
<evidence type="ECO:0000256" key="3">
    <source>
        <dbReference type="ARBA" id="ARBA00011738"/>
    </source>
</evidence>
<accession>A0A7K9DB67</accession>
<dbReference type="OrthoDB" id="10250730at2759"/>
<dbReference type="Pfam" id="PF00753">
    <property type="entry name" value="Lactamase_B"/>
    <property type="match status" value="1"/>
</dbReference>
<dbReference type="GO" id="GO:0005829">
    <property type="term" value="C:cytosol"/>
    <property type="evidence" value="ECO:0007669"/>
    <property type="project" value="UniProtKB-SubCell"/>
</dbReference>
<evidence type="ECO:0000256" key="1">
    <source>
        <dbReference type="ARBA" id="ARBA00004514"/>
    </source>
</evidence>
<keyword evidence="10" id="KW-1185">Reference proteome</keyword>
<dbReference type="EMBL" id="VWZJ01007229">
    <property type="protein sequence ID" value="NXG60835.1"/>
    <property type="molecule type" value="Genomic_DNA"/>
</dbReference>
<evidence type="ECO:0000256" key="4">
    <source>
        <dbReference type="ARBA" id="ARBA00014856"/>
    </source>
</evidence>
<comment type="function">
    <text evidence="7">Endoribonuclease that catalyzes the hydrolysis of histone-coding pre-mRNA 3'-end. Involved in histone pre-mRNA processing during the S-phase of the cell cycle, which is required for entering/progressing through S-phase. Cleaves histone pre-mRNA at a major and a minor cleavage site after the 5'-ACCCA-3' and the 5'-ACCCACA-3' sequence, respectively, and located downstream of the stem-loop. May require the presence of the HDE element located at the histone pre-RNA 3'-end to avoid non-specific cleavage.</text>
</comment>
<dbReference type="InterPro" id="IPR039344">
    <property type="entry name" value="MBLAC1"/>
</dbReference>
<dbReference type="SUPFAM" id="SSF56281">
    <property type="entry name" value="Metallo-hydrolase/oxidoreductase"/>
    <property type="match status" value="1"/>
</dbReference>
<reference evidence="9 10" key="1">
    <citation type="submission" date="2019-09" db="EMBL/GenBank/DDBJ databases">
        <title>Bird 10,000 Genomes (B10K) Project - Family phase.</title>
        <authorList>
            <person name="Zhang G."/>
        </authorList>
    </citation>
    <scope>NUCLEOTIDE SEQUENCE [LARGE SCALE GENOMIC DNA]</scope>
    <source>
        <strain evidence="9">B10K-DU-001-23</strain>
        <tissue evidence="9">Muscle</tissue>
    </source>
</reference>